<reference evidence="2" key="1">
    <citation type="submission" date="2014-09" db="EMBL/GenBank/DDBJ databases">
        <authorList>
            <person name="Magalhaes I.L.F."/>
            <person name="Oliveira U."/>
            <person name="Santos F.R."/>
            <person name="Vidigal T.H.D.A."/>
            <person name="Brescovit A.D."/>
            <person name="Santos A.J."/>
        </authorList>
    </citation>
    <scope>NUCLEOTIDE SEQUENCE</scope>
    <source>
        <tissue evidence="2">Shoot tissue taken approximately 20 cm above the soil surface</tissue>
    </source>
</reference>
<evidence type="ECO:0000313" key="2">
    <source>
        <dbReference type="EMBL" id="JAD58649.1"/>
    </source>
</evidence>
<organism evidence="2">
    <name type="scientific">Arundo donax</name>
    <name type="common">Giant reed</name>
    <name type="synonym">Donax arundinaceus</name>
    <dbReference type="NCBI Taxonomy" id="35708"/>
    <lineage>
        <taxon>Eukaryota</taxon>
        <taxon>Viridiplantae</taxon>
        <taxon>Streptophyta</taxon>
        <taxon>Embryophyta</taxon>
        <taxon>Tracheophyta</taxon>
        <taxon>Spermatophyta</taxon>
        <taxon>Magnoliopsida</taxon>
        <taxon>Liliopsida</taxon>
        <taxon>Poales</taxon>
        <taxon>Poaceae</taxon>
        <taxon>PACMAD clade</taxon>
        <taxon>Arundinoideae</taxon>
        <taxon>Arundineae</taxon>
        <taxon>Arundo</taxon>
    </lineage>
</organism>
<dbReference type="AlphaFoldDB" id="A0A0A9B3V9"/>
<dbReference type="EMBL" id="GBRH01239246">
    <property type="protein sequence ID" value="JAD58649.1"/>
    <property type="molecule type" value="Transcribed_RNA"/>
</dbReference>
<sequence>MITPTLGVPSAIVQKRVKNKKGGKKDEQGRNEPKFDQQGLNS</sequence>
<protein>
    <submittedName>
        <fullName evidence="2">Uncharacterized protein</fullName>
    </submittedName>
</protein>
<name>A0A0A9B3V9_ARUDO</name>
<evidence type="ECO:0000256" key="1">
    <source>
        <dbReference type="SAM" id="MobiDB-lite"/>
    </source>
</evidence>
<accession>A0A0A9B3V9</accession>
<proteinExistence type="predicted"/>
<reference evidence="2" key="2">
    <citation type="journal article" date="2015" name="Data Brief">
        <title>Shoot transcriptome of the giant reed, Arundo donax.</title>
        <authorList>
            <person name="Barrero R.A."/>
            <person name="Guerrero F.D."/>
            <person name="Moolhuijzen P."/>
            <person name="Goolsby J.A."/>
            <person name="Tidwell J."/>
            <person name="Bellgard S.E."/>
            <person name="Bellgard M.I."/>
        </authorList>
    </citation>
    <scope>NUCLEOTIDE SEQUENCE</scope>
    <source>
        <tissue evidence="2">Shoot tissue taken approximately 20 cm above the soil surface</tissue>
    </source>
</reference>
<feature type="compositionally biased region" description="Basic and acidic residues" evidence="1">
    <location>
        <begin position="24"/>
        <end position="35"/>
    </location>
</feature>
<feature type="region of interest" description="Disordered" evidence="1">
    <location>
        <begin position="1"/>
        <end position="42"/>
    </location>
</feature>